<dbReference type="EMBL" id="JAAIVB010000075">
    <property type="protein sequence ID" value="NEX63801.1"/>
    <property type="molecule type" value="Genomic_DNA"/>
</dbReference>
<dbReference type="InterPro" id="IPR016137">
    <property type="entry name" value="RGS"/>
</dbReference>
<evidence type="ECO:0000256" key="1">
    <source>
        <dbReference type="SAM" id="MobiDB-lite"/>
    </source>
</evidence>
<evidence type="ECO:0000313" key="4">
    <source>
        <dbReference type="Proteomes" id="UP000482155"/>
    </source>
</evidence>
<evidence type="ECO:0000313" key="3">
    <source>
        <dbReference type="EMBL" id="NEX63801.1"/>
    </source>
</evidence>
<name>A0A6B3ST22_9BURK</name>
<reference evidence="3 4" key="1">
    <citation type="submission" date="2020-02" db="EMBL/GenBank/DDBJ databases">
        <authorList>
            <person name="Kim M.K."/>
        </authorList>
    </citation>
    <scope>NUCLEOTIDE SEQUENCE [LARGE SCALE GENOMIC DNA]</scope>
    <source>
        <strain evidence="3 4">17J57-3</strain>
    </source>
</reference>
<dbReference type="AlphaFoldDB" id="A0A6B3ST22"/>
<dbReference type="RefSeq" id="WP_163967738.1">
    <property type="nucleotide sequence ID" value="NZ_JAAIVB010000075.1"/>
</dbReference>
<dbReference type="Pfam" id="PF00615">
    <property type="entry name" value="RGS"/>
    <property type="match status" value="1"/>
</dbReference>
<dbReference type="InterPro" id="IPR036305">
    <property type="entry name" value="RGS_sf"/>
</dbReference>
<keyword evidence="4" id="KW-1185">Reference proteome</keyword>
<dbReference type="Proteomes" id="UP000482155">
    <property type="component" value="Unassembled WGS sequence"/>
</dbReference>
<comment type="caution">
    <text evidence="3">The sequence shown here is derived from an EMBL/GenBank/DDBJ whole genome shotgun (WGS) entry which is preliminary data.</text>
</comment>
<gene>
    <name evidence="3" type="ORF">G3574_22205</name>
</gene>
<feature type="compositionally biased region" description="Basic and acidic residues" evidence="1">
    <location>
        <begin position="21"/>
        <end position="31"/>
    </location>
</feature>
<accession>A0A6B3ST22</accession>
<dbReference type="Gene3D" id="1.10.167.10">
    <property type="entry name" value="Regulator of G-protein Signalling 4, domain 2"/>
    <property type="match status" value="1"/>
</dbReference>
<feature type="compositionally biased region" description="Basic residues" evidence="1">
    <location>
        <begin position="1"/>
        <end position="11"/>
    </location>
</feature>
<sequence>MTFKSRCKALLKRPAMPAPGERVDAGSREPFSRSAASHPSPLSPVTPISPISPRELFTPSSREESRQLLKFLSKDSESGMHESARFLRAAYKYEKTLTTNGASGVLRSWAARKEAKRIVKEFIEPRSPHEINIDGPTRQAIMDRVASASESGAALSGDEFDGARDTVERMLRQNLHQSPERVARVLQGRQLQVPASPVR</sequence>
<feature type="region of interest" description="Disordered" evidence="1">
    <location>
        <begin position="1"/>
        <end position="62"/>
    </location>
</feature>
<proteinExistence type="predicted"/>
<protein>
    <recommendedName>
        <fullName evidence="2">RGS domain-containing protein</fullName>
    </recommendedName>
</protein>
<evidence type="ECO:0000259" key="2">
    <source>
        <dbReference type="PROSITE" id="PS50132"/>
    </source>
</evidence>
<organism evidence="3 4">
    <name type="scientific">Noviherbaspirillum galbum</name>
    <dbReference type="NCBI Taxonomy" id="2709383"/>
    <lineage>
        <taxon>Bacteria</taxon>
        <taxon>Pseudomonadati</taxon>
        <taxon>Pseudomonadota</taxon>
        <taxon>Betaproteobacteria</taxon>
        <taxon>Burkholderiales</taxon>
        <taxon>Oxalobacteraceae</taxon>
        <taxon>Noviherbaspirillum</taxon>
    </lineage>
</organism>
<dbReference type="SUPFAM" id="SSF48097">
    <property type="entry name" value="Regulator of G-protein signaling, RGS"/>
    <property type="match status" value="1"/>
</dbReference>
<dbReference type="InterPro" id="IPR044926">
    <property type="entry name" value="RGS_subdomain_2"/>
</dbReference>
<feature type="domain" description="RGS" evidence="2">
    <location>
        <begin position="70"/>
        <end position="174"/>
    </location>
</feature>
<dbReference type="PROSITE" id="PS50132">
    <property type="entry name" value="RGS"/>
    <property type="match status" value="1"/>
</dbReference>